<dbReference type="Proteomes" id="UP000092445">
    <property type="component" value="Unassembled WGS sequence"/>
</dbReference>
<evidence type="ECO:0000256" key="1">
    <source>
        <dbReference type="SAM" id="Phobius"/>
    </source>
</evidence>
<reference evidence="3" key="1">
    <citation type="submission" date="2014-03" db="EMBL/GenBank/DDBJ databases">
        <authorList>
            <person name="Aksoy S."/>
            <person name="Warren W."/>
            <person name="Wilson R.K."/>
        </authorList>
    </citation>
    <scope>NUCLEOTIDE SEQUENCE [LARGE SCALE GENOMIC DNA]</scope>
    <source>
        <strain evidence="3">IAEA</strain>
    </source>
</reference>
<dbReference type="VEuPathDB" id="VectorBase:GPAI029745"/>
<keyword evidence="1" id="KW-0812">Transmembrane</keyword>
<dbReference type="AlphaFoldDB" id="A0A1A9ZZG7"/>
<sequence>MDYSEAIILHATIDNIIAAFDLHSILDTTILIVELFASFEVLTALVVFSEQEKSPNMYQWHVTTHTN</sequence>
<reference evidence="2" key="2">
    <citation type="submission" date="2020-05" db="UniProtKB">
        <authorList>
            <consortium name="EnsemblMetazoa"/>
        </authorList>
    </citation>
    <scope>IDENTIFICATION</scope>
    <source>
        <strain evidence="2">IAEA</strain>
    </source>
</reference>
<keyword evidence="1" id="KW-0472">Membrane</keyword>
<protein>
    <submittedName>
        <fullName evidence="2">Uncharacterized protein</fullName>
    </submittedName>
</protein>
<organism evidence="2 3">
    <name type="scientific">Glossina pallidipes</name>
    <name type="common">Tsetse fly</name>
    <dbReference type="NCBI Taxonomy" id="7398"/>
    <lineage>
        <taxon>Eukaryota</taxon>
        <taxon>Metazoa</taxon>
        <taxon>Ecdysozoa</taxon>
        <taxon>Arthropoda</taxon>
        <taxon>Hexapoda</taxon>
        <taxon>Insecta</taxon>
        <taxon>Pterygota</taxon>
        <taxon>Neoptera</taxon>
        <taxon>Endopterygota</taxon>
        <taxon>Diptera</taxon>
        <taxon>Brachycera</taxon>
        <taxon>Muscomorpha</taxon>
        <taxon>Hippoboscoidea</taxon>
        <taxon>Glossinidae</taxon>
        <taxon>Glossina</taxon>
    </lineage>
</organism>
<dbReference type="EnsemblMetazoa" id="GPAI029745-RA">
    <property type="protein sequence ID" value="GPAI029745-PA"/>
    <property type="gene ID" value="GPAI029745"/>
</dbReference>
<feature type="transmembrane region" description="Helical" evidence="1">
    <location>
        <begin position="30"/>
        <end position="48"/>
    </location>
</feature>
<accession>A0A1A9ZZG7</accession>
<keyword evidence="3" id="KW-1185">Reference proteome</keyword>
<name>A0A1A9ZZG7_GLOPL</name>
<proteinExistence type="predicted"/>
<evidence type="ECO:0000313" key="3">
    <source>
        <dbReference type="Proteomes" id="UP000092445"/>
    </source>
</evidence>
<keyword evidence="1" id="KW-1133">Transmembrane helix</keyword>
<evidence type="ECO:0000313" key="2">
    <source>
        <dbReference type="EnsemblMetazoa" id="GPAI029745-PA"/>
    </source>
</evidence>